<dbReference type="EMBL" id="CM039437">
    <property type="protein sequence ID" value="KAI4306148.1"/>
    <property type="molecule type" value="Genomic_DNA"/>
</dbReference>
<comment type="caution">
    <text evidence="1">The sequence shown here is derived from an EMBL/GenBank/DDBJ whole genome shotgun (WGS) entry which is preliminary data.</text>
</comment>
<reference evidence="1 2" key="1">
    <citation type="journal article" date="2022" name="DNA Res.">
        <title>Chromosomal-level genome assembly of the orchid tree Bauhinia variegata (Leguminosae; Cercidoideae) supports the allotetraploid origin hypothesis of Bauhinia.</title>
        <authorList>
            <person name="Zhong Y."/>
            <person name="Chen Y."/>
            <person name="Zheng D."/>
            <person name="Pang J."/>
            <person name="Liu Y."/>
            <person name="Luo S."/>
            <person name="Meng S."/>
            <person name="Qian L."/>
            <person name="Wei D."/>
            <person name="Dai S."/>
            <person name="Zhou R."/>
        </authorList>
    </citation>
    <scope>NUCLEOTIDE SEQUENCE [LARGE SCALE GENOMIC DNA]</scope>
    <source>
        <strain evidence="1">BV-YZ2020</strain>
    </source>
</reference>
<organism evidence="1 2">
    <name type="scientific">Bauhinia variegata</name>
    <name type="common">Purple orchid tree</name>
    <name type="synonym">Phanera variegata</name>
    <dbReference type="NCBI Taxonomy" id="167791"/>
    <lineage>
        <taxon>Eukaryota</taxon>
        <taxon>Viridiplantae</taxon>
        <taxon>Streptophyta</taxon>
        <taxon>Embryophyta</taxon>
        <taxon>Tracheophyta</taxon>
        <taxon>Spermatophyta</taxon>
        <taxon>Magnoliopsida</taxon>
        <taxon>eudicotyledons</taxon>
        <taxon>Gunneridae</taxon>
        <taxon>Pentapetalae</taxon>
        <taxon>rosids</taxon>
        <taxon>fabids</taxon>
        <taxon>Fabales</taxon>
        <taxon>Fabaceae</taxon>
        <taxon>Cercidoideae</taxon>
        <taxon>Cercideae</taxon>
        <taxon>Bauhiniinae</taxon>
        <taxon>Bauhinia</taxon>
    </lineage>
</organism>
<evidence type="ECO:0000313" key="1">
    <source>
        <dbReference type="EMBL" id="KAI4306148.1"/>
    </source>
</evidence>
<accession>A0ACB9LAM6</accession>
<dbReference type="Proteomes" id="UP000828941">
    <property type="component" value="Chromosome 12"/>
</dbReference>
<evidence type="ECO:0000313" key="2">
    <source>
        <dbReference type="Proteomes" id="UP000828941"/>
    </source>
</evidence>
<protein>
    <submittedName>
        <fullName evidence="1">Uncharacterized protein</fullName>
    </submittedName>
</protein>
<proteinExistence type="predicted"/>
<sequence length="67" mass="7782">MFVSRVLPRVSRSVCRSSMLLSASQTQHSPALFNQFHSLVQQSPNKVRRLEFPKESVFHNFYHVGFC</sequence>
<keyword evidence="2" id="KW-1185">Reference proteome</keyword>
<gene>
    <name evidence="1" type="ORF">L6164_029450</name>
</gene>
<name>A0ACB9LAM6_BAUVA</name>